<dbReference type="PANTHER" id="PTHR46124">
    <property type="entry name" value="D-AMINOACYL-TRNA DEACYLASE"/>
    <property type="match status" value="1"/>
</dbReference>
<dbReference type="GO" id="GO:0004536">
    <property type="term" value="F:DNA nuclease activity"/>
    <property type="evidence" value="ECO:0007669"/>
    <property type="project" value="InterPro"/>
</dbReference>
<feature type="binding site" evidence="3">
    <location>
        <position position="151"/>
    </location>
    <ligand>
        <name>a divalent metal cation</name>
        <dbReference type="ChEBI" id="CHEBI:60240"/>
        <label>2</label>
    </ligand>
</feature>
<reference evidence="4 5" key="1">
    <citation type="journal article" date="2016" name="Nat. Commun.">
        <title>Thousands of microbial genomes shed light on interconnected biogeochemical processes in an aquifer system.</title>
        <authorList>
            <person name="Anantharaman K."/>
            <person name="Brown C.T."/>
            <person name="Hug L.A."/>
            <person name="Sharon I."/>
            <person name="Castelle C.J."/>
            <person name="Probst A.J."/>
            <person name="Thomas B.C."/>
            <person name="Singh A."/>
            <person name="Wilkins M.J."/>
            <person name="Karaoz U."/>
            <person name="Brodie E.L."/>
            <person name="Williams K.H."/>
            <person name="Hubbard S.S."/>
            <person name="Banfield J.F."/>
        </authorList>
    </citation>
    <scope>NUCLEOTIDE SEQUENCE [LARGE SCALE GENOMIC DNA]</scope>
</reference>
<evidence type="ECO:0000256" key="1">
    <source>
        <dbReference type="ARBA" id="ARBA00022723"/>
    </source>
</evidence>
<keyword evidence="1 3" id="KW-0479">Metal-binding</keyword>
<sequence length="278" mass="31196">MPKLIDVHSHVQFAAYEGQGDEVIKRALAEDIWVVNVGTQKDTSWGGVVMAEGYKEGVYAIIGLHPIHTTKSYHDINELGGGESAKAFTSKGEDFDFEFYKELGKNKKVVGVGECGLDYYRLEKETKGKQVEAFEAQIALAKEIGKPLMIHCREAFGDLIEVLRKNKSSLHKDYPGINHFFAGSKKDAKDLMELGFYFSFGGVLTFTRDYDEVVKYIGLDRIVLETDAPYVAPVPHRGKRNEPLFVKHTAEKLAEILGEDLEKVESRTTENALKVFKL</sequence>
<dbReference type="Gene3D" id="3.20.20.140">
    <property type="entry name" value="Metal-dependent hydrolases"/>
    <property type="match status" value="1"/>
</dbReference>
<feature type="binding site" evidence="3">
    <location>
        <position position="114"/>
    </location>
    <ligand>
        <name>a divalent metal cation</name>
        <dbReference type="ChEBI" id="CHEBI:60240"/>
        <label>1</label>
    </ligand>
</feature>
<dbReference type="SUPFAM" id="SSF51556">
    <property type="entry name" value="Metallo-dependent hydrolases"/>
    <property type="match status" value="1"/>
</dbReference>
<feature type="binding site" evidence="3">
    <location>
        <position position="227"/>
    </location>
    <ligand>
        <name>a divalent metal cation</name>
        <dbReference type="ChEBI" id="CHEBI:60240"/>
        <label>1</label>
    </ligand>
</feature>
<evidence type="ECO:0008006" key="6">
    <source>
        <dbReference type="Google" id="ProtNLM"/>
    </source>
</evidence>
<dbReference type="Proteomes" id="UP000178179">
    <property type="component" value="Unassembled WGS sequence"/>
</dbReference>
<accession>A0A1G1YZ40</accession>
<dbReference type="PIRSF" id="PIRSF005902">
    <property type="entry name" value="DNase_TatD"/>
    <property type="match status" value="1"/>
</dbReference>
<dbReference type="CDD" id="cd01310">
    <property type="entry name" value="TatD_DNAse"/>
    <property type="match status" value="1"/>
</dbReference>
<dbReference type="NCBIfam" id="TIGR00010">
    <property type="entry name" value="YchF/TatD family DNA exonuclease"/>
    <property type="match status" value="1"/>
</dbReference>
<feature type="binding site" evidence="3">
    <location>
        <position position="8"/>
    </location>
    <ligand>
        <name>a divalent metal cation</name>
        <dbReference type="ChEBI" id="CHEBI:60240"/>
        <label>1</label>
    </ligand>
</feature>
<dbReference type="AlphaFoldDB" id="A0A1G1YZ40"/>
<name>A0A1G1YZ40_9BACT</name>
<evidence type="ECO:0000256" key="3">
    <source>
        <dbReference type="PIRSR" id="PIRSR005902-1"/>
    </source>
</evidence>
<comment type="caution">
    <text evidence="4">The sequence shown here is derived from an EMBL/GenBank/DDBJ whole genome shotgun (WGS) entry which is preliminary data.</text>
</comment>
<dbReference type="FunFam" id="3.20.20.140:FF:000005">
    <property type="entry name" value="TatD family hydrolase"/>
    <property type="match status" value="1"/>
</dbReference>
<dbReference type="PANTHER" id="PTHR46124:SF2">
    <property type="entry name" value="D-AMINOACYL-TRNA DEACYLASE"/>
    <property type="match status" value="1"/>
</dbReference>
<feature type="binding site" evidence="3">
    <location>
        <position position="179"/>
    </location>
    <ligand>
        <name>a divalent metal cation</name>
        <dbReference type="ChEBI" id="CHEBI:60240"/>
        <label>2</label>
    </ligand>
</feature>
<protein>
    <recommendedName>
        <fullName evidence="6">Hydrolase TatD</fullName>
    </recommendedName>
</protein>
<evidence type="ECO:0000313" key="5">
    <source>
        <dbReference type="Proteomes" id="UP000178179"/>
    </source>
</evidence>
<dbReference type="EMBL" id="MHIS01000004">
    <property type="protein sequence ID" value="OGY56900.1"/>
    <property type="molecule type" value="Genomic_DNA"/>
</dbReference>
<dbReference type="InterPro" id="IPR001130">
    <property type="entry name" value="TatD-like"/>
</dbReference>
<dbReference type="InterPro" id="IPR015991">
    <property type="entry name" value="TatD/YcfH-like"/>
</dbReference>
<gene>
    <name evidence="4" type="ORF">A2119_02670</name>
</gene>
<dbReference type="InterPro" id="IPR032466">
    <property type="entry name" value="Metal_Hydrolase"/>
</dbReference>
<feature type="binding site" evidence="3">
    <location>
        <position position="10"/>
    </location>
    <ligand>
        <name>a divalent metal cation</name>
        <dbReference type="ChEBI" id="CHEBI:60240"/>
        <label>1</label>
    </ligand>
</feature>
<organism evidence="4 5">
    <name type="scientific">Candidatus Colwellbacteria bacterium GWA2_46_10</name>
    <dbReference type="NCBI Taxonomy" id="1797684"/>
    <lineage>
        <taxon>Bacteria</taxon>
        <taxon>Candidatus Colwelliibacteriota</taxon>
    </lineage>
</organism>
<dbReference type="Pfam" id="PF01026">
    <property type="entry name" value="TatD_DNase"/>
    <property type="match status" value="1"/>
</dbReference>
<dbReference type="GO" id="GO:0016788">
    <property type="term" value="F:hydrolase activity, acting on ester bonds"/>
    <property type="evidence" value="ECO:0007669"/>
    <property type="project" value="InterPro"/>
</dbReference>
<dbReference type="GO" id="GO:0046872">
    <property type="term" value="F:metal ion binding"/>
    <property type="evidence" value="ECO:0007669"/>
    <property type="project" value="UniProtKB-KW"/>
</dbReference>
<proteinExistence type="predicted"/>
<evidence type="ECO:0000313" key="4">
    <source>
        <dbReference type="EMBL" id="OGY56900.1"/>
    </source>
</evidence>
<keyword evidence="2" id="KW-0378">Hydrolase</keyword>
<evidence type="ECO:0000256" key="2">
    <source>
        <dbReference type="ARBA" id="ARBA00022801"/>
    </source>
</evidence>